<evidence type="ECO:0000313" key="1">
    <source>
        <dbReference type="EMBL" id="KAA3484541.1"/>
    </source>
</evidence>
<dbReference type="EMBL" id="SMMG02000002">
    <property type="protein sequence ID" value="KAA3484541.1"/>
    <property type="molecule type" value="Genomic_DNA"/>
</dbReference>
<gene>
    <name evidence="1" type="ORF">EPI10_006617</name>
</gene>
<dbReference type="OrthoDB" id="1000862at2759"/>
<reference evidence="2" key="1">
    <citation type="journal article" date="2019" name="Plant Biotechnol. J.">
        <title>Genome sequencing of the Australian wild diploid species Gossypium australe highlights disease resistance and delayed gland morphogenesis.</title>
        <authorList>
            <person name="Cai Y."/>
            <person name="Cai X."/>
            <person name="Wang Q."/>
            <person name="Wang P."/>
            <person name="Zhang Y."/>
            <person name="Cai C."/>
            <person name="Xu Y."/>
            <person name="Wang K."/>
            <person name="Zhou Z."/>
            <person name="Wang C."/>
            <person name="Geng S."/>
            <person name="Li B."/>
            <person name="Dong Q."/>
            <person name="Hou Y."/>
            <person name="Wang H."/>
            <person name="Ai P."/>
            <person name="Liu Z."/>
            <person name="Yi F."/>
            <person name="Sun M."/>
            <person name="An G."/>
            <person name="Cheng J."/>
            <person name="Zhang Y."/>
            <person name="Shi Q."/>
            <person name="Xie Y."/>
            <person name="Shi X."/>
            <person name="Chang Y."/>
            <person name="Huang F."/>
            <person name="Chen Y."/>
            <person name="Hong S."/>
            <person name="Mi L."/>
            <person name="Sun Q."/>
            <person name="Zhang L."/>
            <person name="Zhou B."/>
            <person name="Peng R."/>
            <person name="Zhang X."/>
            <person name="Liu F."/>
        </authorList>
    </citation>
    <scope>NUCLEOTIDE SEQUENCE [LARGE SCALE GENOMIC DNA]</scope>
    <source>
        <strain evidence="2">cv. PA1801</strain>
    </source>
</reference>
<keyword evidence="2" id="KW-1185">Reference proteome</keyword>
<evidence type="ECO:0000313" key="2">
    <source>
        <dbReference type="Proteomes" id="UP000325315"/>
    </source>
</evidence>
<comment type="caution">
    <text evidence="1">The sequence shown here is derived from an EMBL/GenBank/DDBJ whole genome shotgun (WGS) entry which is preliminary data.</text>
</comment>
<sequence length="71" mass="8337">MERMIKIQLGKWKVCVIVVEDKGKKIETNFVCENDKDDYGIVGITHLEVVDFFTTLKGIFDLLIYYYSLKE</sequence>
<proteinExistence type="predicted"/>
<organism evidence="1 2">
    <name type="scientific">Gossypium australe</name>
    <dbReference type="NCBI Taxonomy" id="47621"/>
    <lineage>
        <taxon>Eukaryota</taxon>
        <taxon>Viridiplantae</taxon>
        <taxon>Streptophyta</taxon>
        <taxon>Embryophyta</taxon>
        <taxon>Tracheophyta</taxon>
        <taxon>Spermatophyta</taxon>
        <taxon>Magnoliopsida</taxon>
        <taxon>eudicotyledons</taxon>
        <taxon>Gunneridae</taxon>
        <taxon>Pentapetalae</taxon>
        <taxon>rosids</taxon>
        <taxon>malvids</taxon>
        <taxon>Malvales</taxon>
        <taxon>Malvaceae</taxon>
        <taxon>Malvoideae</taxon>
        <taxon>Gossypium</taxon>
    </lineage>
</organism>
<dbReference type="Proteomes" id="UP000325315">
    <property type="component" value="Unassembled WGS sequence"/>
</dbReference>
<accession>A0A5B6WRK4</accession>
<name>A0A5B6WRK4_9ROSI</name>
<protein>
    <submittedName>
        <fullName evidence="1">Uncharacterized protein</fullName>
    </submittedName>
</protein>
<dbReference type="AlphaFoldDB" id="A0A5B6WRK4"/>